<evidence type="ECO:0000313" key="3">
    <source>
        <dbReference type="Proteomes" id="UP001597168"/>
    </source>
</evidence>
<feature type="chain" id="PRO_5045654508" evidence="1">
    <location>
        <begin position="26"/>
        <end position="168"/>
    </location>
</feature>
<keyword evidence="3" id="KW-1185">Reference proteome</keyword>
<name>A0ABW3QPM1_9PSEU</name>
<sequence>MRKFAATGSLLAVLLAVVAIPAATAEREVVAPPPACTGLVTQLGETLKTATAPLTATPPEPPKAAAPLGDVLHLLVSMQGARCLPRPPASASAEAEPQARKPELCLSTTMAVFGGVFAVLAKVVPGAVPPDPAKLRNEVSALLKTMNALLTNCGLPAPAGGLPTLPPA</sequence>
<reference evidence="3" key="1">
    <citation type="journal article" date="2019" name="Int. J. Syst. Evol. Microbiol.">
        <title>The Global Catalogue of Microorganisms (GCM) 10K type strain sequencing project: providing services to taxonomists for standard genome sequencing and annotation.</title>
        <authorList>
            <consortium name="The Broad Institute Genomics Platform"/>
            <consortium name="The Broad Institute Genome Sequencing Center for Infectious Disease"/>
            <person name="Wu L."/>
            <person name="Ma J."/>
        </authorList>
    </citation>
    <scope>NUCLEOTIDE SEQUENCE [LARGE SCALE GENOMIC DNA]</scope>
    <source>
        <strain evidence="3">CCUG 60214</strain>
    </source>
</reference>
<organism evidence="2 3">
    <name type="scientific">Saccharothrix hoggarensis</name>
    <dbReference type="NCBI Taxonomy" id="913853"/>
    <lineage>
        <taxon>Bacteria</taxon>
        <taxon>Bacillati</taxon>
        <taxon>Actinomycetota</taxon>
        <taxon>Actinomycetes</taxon>
        <taxon>Pseudonocardiales</taxon>
        <taxon>Pseudonocardiaceae</taxon>
        <taxon>Saccharothrix</taxon>
    </lineage>
</organism>
<dbReference type="EMBL" id="JBHTLK010000018">
    <property type="protein sequence ID" value="MFD1146712.1"/>
    <property type="molecule type" value="Genomic_DNA"/>
</dbReference>
<accession>A0ABW3QPM1</accession>
<evidence type="ECO:0000256" key="1">
    <source>
        <dbReference type="SAM" id="SignalP"/>
    </source>
</evidence>
<evidence type="ECO:0000313" key="2">
    <source>
        <dbReference type="EMBL" id="MFD1146712.1"/>
    </source>
</evidence>
<dbReference type="RefSeq" id="WP_380720929.1">
    <property type="nucleotide sequence ID" value="NZ_JBHTLK010000018.1"/>
</dbReference>
<protein>
    <submittedName>
        <fullName evidence="2">Uncharacterized protein</fullName>
    </submittedName>
</protein>
<dbReference type="Proteomes" id="UP001597168">
    <property type="component" value="Unassembled WGS sequence"/>
</dbReference>
<gene>
    <name evidence="2" type="ORF">ACFQ3T_06225</name>
</gene>
<keyword evidence="1" id="KW-0732">Signal</keyword>
<feature type="signal peptide" evidence="1">
    <location>
        <begin position="1"/>
        <end position="25"/>
    </location>
</feature>
<comment type="caution">
    <text evidence="2">The sequence shown here is derived from an EMBL/GenBank/DDBJ whole genome shotgun (WGS) entry which is preliminary data.</text>
</comment>
<proteinExistence type="predicted"/>